<dbReference type="InterPro" id="IPR010412">
    <property type="entry name" value="DUF1007"/>
</dbReference>
<gene>
    <name evidence="1" type="ORF">VIBC2010_16029</name>
</gene>
<dbReference type="eggNOG" id="COG3683">
    <property type="taxonomic scope" value="Bacteria"/>
</dbReference>
<reference evidence="1 2" key="1">
    <citation type="journal article" date="2012" name="Int. J. Syst. Evol. Microbiol.">
        <title>Vibrio caribbeanicus sp. nov., isolated from the marine sponge Scleritoderma cyanea.</title>
        <authorList>
            <person name="Hoffmann M."/>
            <person name="Monday S.R."/>
            <person name="Allard M.W."/>
            <person name="Strain E.A."/>
            <person name="Whittaker P."/>
            <person name="Naum M."/>
            <person name="McCarthy P.J."/>
            <person name="Lopez J.V."/>
            <person name="Fischer M."/>
            <person name="Brown E.W."/>
        </authorList>
    </citation>
    <scope>NUCLEOTIDE SEQUENCE [LARGE SCALE GENOMIC DNA]</scope>
    <source>
        <strain evidence="1 2">ATCC BAA-2122</strain>
    </source>
</reference>
<dbReference type="AlphaFoldDB" id="E3BES0"/>
<dbReference type="STRING" id="796620.VIBC2010_16029"/>
<organism evidence="1 2">
    <name type="scientific">Vibrio caribbeanicus ATCC BAA-2122</name>
    <dbReference type="NCBI Taxonomy" id="796620"/>
    <lineage>
        <taxon>Bacteria</taxon>
        <taxon>Pseudomonadati</taxon>
        <taxon>Pseudomonadota</taxon>
        <taxon>Gammaproteobacteria</taxon>
        <taxon>Vibrionales</taxon>
        <taxon>Vibrionaceae</taxon>
        <taxon>Vibrio</taxon>
    </lineage>
</organism>
<accession>E3BES0</accession>
<proteinExistence type="predicted"/>
<dbReference type="Pfam" id="PF06226">
    <property type="entry name" value="DUF1007"/>
    <property type="match status" value="1"/>
</dbReference>
<dbReference type="RefSeq" id="WP_009599363.1">
    <property type="nucleotide sequence ID" value="NZ_AEIU01000003.1"/>
</dbReference>
<dbReference type="PIRSF" id="PIRSF008159">
    <property type="entry name" value="UCP008159_ABC"/>
    <property type="match status" value="1"/>
</dbReference>
<dbReference type="InterPro" id="IPR016537">
    <property type="entry name" value="UCP008159_ABC"/>
</dbReference>
<evidence type="ECO:0000313" key="1">
    <source>
        <dbReference type="EMBL" id="EFP98437.1"/>
    </source>
</evidence>
<protein>
    <recommendedName>
        <fullName evidence="3">DUF1007 family protein</fullName>
    </recommendedName>
</protein>
<dbReference type="Proteomes" id="UP000002943">
    <property type="component" value="Unassembled WGS sequence"/>
</dbReference>
<evidence type="ECO:0008006" key="3">
    <source>
        <dbReference type="Google" id="ProtNLM"/>
    </source>
</evidence>
<name>E3BES0_9VIBR</name>
<comment type="caution">
    <text evidence="1">The sequence shown here is derived from an EMBL/GenBank/DDBJ whole genome shotgun (WGS) entry which is preliminary data.</text>
</comment>
<evidence type="ECO:0000313" key="2">
    <source>
        <dbReference type="Proteomes" id="UP000002943"/>
    </source>
</evidence>
<keyword evidence="2" id="KW-1185">Reference proteome</keyword>
<sequence length="242" mass="27407">MEMSNVSKSCMSILGLVLGLRAAKTQAKKRFTSFCWLAILFFPSFIHAHPHSWVEMKTLIEGQDGKISGLKMEWTFDAMTSAYMLDGEDTSEGNEPKTLRKVAHSIVKDMLSEHYFTYFYDGDQPIKYQTALEPQLVRDKAKLMLSFRLPLAKKQPVTRDTLRLLVFDSSHFVDMVWKSKQDIVLSDELAKNCRLDLVEPNPSPDQMVYAMSLAEDADPDNSLGQLFTQTVNVHCASVTNPS</sequence>
<dbReference type="EMBL" id="AEIU01000003">
    <property type="protein sequence ID" value="EFP98437.1"/>
    <property type="molecule type" value="Genomic_DNA"/>
</dbReference>